<protein>
    <recommendedName>
        <fullName evidence="7">Sushi domain-containing protein</fullName>
    </recommendedName>
</protein>
<dbReference type="PANTHER" id="PTHR45785">
    <property type="entry name" value="COMPLEMENT FACTOR H-RELATED"/>
    <property type="match status" value="1"/>
</dbReference>
<comment type="subcellular location">
    <subcellularLocation>
        <location evidence="1">Virion</location>
    </subcellularLocation>
</comment>
<dbReference type="GO" id="GO:0001851">
    <property type="term" value="F:complement component C3b binding"/>
    <property type="evidence" value="ECO:0007669"/>
    <property type="project" value="TreeGrafter"/>
</dbReference>
<evidence type="ECO:0000313" key="8">
    <source>
        <dbReference type="Ensembl" id="ENSAPEP00000022757.1"/>
    </source>
</evidence>
<name>A0A3P8THI7_AMPPE</name>
<keyword evidence="4 5" id="KW-1015">Disulfide bond</keyword>
<dbReference type="GeneTree" id="ENSGT00940000154386"/>
<keyword evidence="3 6" id="KW-0732">Signal</keyword>
<dbReference type="Gene3D" id="2.10.70.10">
    <property type="entry name" value="Complement Module, domain 1"/>
    <property type="match status" value="3"/>
</dbReference>
<comment type="caution">
    <text evidence="5">Lacks conserved residue(s) required for the propagation of feature annotation.</text>
</comment>
<evidence type="ECO:0000313" key="9">
    <source>
        <dbReference type="Proteomes" id="UP000265080"/>
    </source>
</evidence>
<dbReference type="AlphaFoldDB" id="A0A3P8THI7"/>
<sequence length="212" mass="24585">MTSFHLFTFFILWLNMNESLQQDEVICSSQRDPNLYSWGVYWYDQKRLGDSAYYRCRNGYQSTSTNNQATCTRDGWTPKPLCRATAVHFPEGCGIPPPLADGDTKETVQIQYRHNEKVEYLCQNLYQMEGGPFRTCKNGEWIGQMRCLKPCTVDEDVMGIHNIRFKFSNEKKLYVPHNDVIDFSCIYGTRPVYTVGMRQTCIDGVMNFPTCV</sequence>
<dbReference type="InterPro" id="IPR035976">
    <property type="entry name" value="Sushi/SCR/CCP_sf"/>
</dbReference>
<dbReference type="SMART" id="SM00032">
    <property type="entry name" value="CCP"/>
    <property type="match status" value="2"/>
</dbReference>
<dbReference type="GO" id="GO:0006956">
    <property type="term" value="P:complement activation"/>
    <property type="evidence" value="ECO:0007669"/>
    <property type="project" value="TreeGrafter"/>
</dbReference>
<dbReference type="PANTHER" id="PTHR45785:SF2">
    <property type="entry name" value="COMPLEMENT FACTOR H-RELATED"/>
    <property type="match status" value="1"/>
</dbReference>
<keyword evidence="9" id="KW-1185">Reference proteome</keyword>
<accession>A0A3P8THI7</accession>
<dbReference type="PROSITE" id="PS50923">
    <property type="entry name" value="SUSHI"/>
    <property type="match status" value="2"/>
</dbReference>
<organism evidence="8 9">
    <name type="scientific">Amphiprion percula</name>
    <name type="common">Orange clownfish</name>
    <name type="synonym">Lutjanus percula</name>
    <dbReference type="NCBI Taxonomy" id="161767"/>
    <lineage>
        <taxon>Eukaryota</taxon>
        <taxon>Metazoa</taxon>
        <taxon>Chordata</taxon>
        <taxon>Craniata</taxon>
        <taxon>Vertebrata</taxon>
        <taxon>Euteleostomi</taxon>
        <taxon>Actinopterygii</taxon>
        <taxon>Neopterygii</taxon>
        <taxon>Teleostei</taxon>
        <taxon>Neoteleostei</taxon>
        <taxon>Acanthomorphata</taxon>
        <taxon>Ovalentaria</taxon>
        <taxon>Pomacentridae</taxon>
        <taxon>Amphiprion</taxon>
    </lineage>
</organism>
<evidence type="ECO:0000256" key="2">
    <source>
        <dbReference type="ARBA" id="ARBA00022659"/>
    </source>
</evidence>
<dbReference type="CDD" id="cd00033">
    <property type="entry name" value="CCP"/>
    <property type="match status" value="1"/>
</dbReference>
<keyword evidence="2 5" id="KW-0768">Sushi</keyword>
<dbReference type="STRING" id="161767.ENSAPEP00000022757"/>
<proteinExistence type="predicted"/>
<dbReference type="SUPFAM" id="SSF57535">
    <property type="entry name" value="Complement control module/SCR domain"/>
    <property type="match status" value="3"/>
</dbReference>
<evidence type="ECO:0000259" key="7">
    <source>
        <dbReference type="PROSITE" id="PS50923"/>
    </source>
</evidence>
<evidence type="ECO:0000256" key="4">
    <source>
        <dbReference type="ARBA" id="ARBA00023157"/>
    </source>
</evidence>
<evidence type="ECO:0000256" key="1">
    <source>
        <dbReference type="ARBA" id="ARBA00004328"/>
    </source>
</evidence>
<feature type="disulfide bond" evidence="5">
    <location>
        <begin position="93"/>
        <end position="136"/>
    </location>
</feature>
<feature type="domain" description="Sushi" evidence="7">
    <location>
        <begin position="91"/>
        <end position="149"/>
    </location>
</feature>
<evidence type="ECO:0000256" key="3">
    <source>
        <dbReference type="ARBA" id="ARBA00022729"/>
    </source>
</evidence>
<feature type="signal peptide" evidence="6">
    <location>
        <begin position="1"/>
        <end position="21"/>
    </location>
</feature>
<dbReference type="InterPro" id="IPR000436">
    <property type="entry name" value="Sushi_SCR_CCP_dom"/>
</dbReference>
<reference evidence="8 9" key="1">
    <citation type="submission" date="2018-03" db="EMBL/GenBank/DDBJ databases">
        <title>Finding Nemo's genes: A chromosome-scale reference assembly of the genome of the orange clownfish Amphiprion percula.</title>
        <authorList>
            <person name="Lehmann R."/>
        </authorList>
    </citation>
    <scope>NUCLEOTIDE SEQUENCE</scope>
</reference>
<feature type="domain" description="Sushi" evidence="7">
    <location>
        <begin position="25"/>
        <end position="84"/>
    </location>
</feature>
<feature type="chain" id="PRO_5018305088" description="Sushi domain-containing protein" evidence="6">
    <location>
        <begin position="22"/>
        <end position="212"/>
    </location>
</feature>
<dbReference type="InterPro" id="IPR051503">
    <property type="entry name" value="ComplSys_Reg/VirEntry_Med"/>
</dbReference>
<dbReference type="GO" id="GO:0005615">
    <property type="term" value="C:extracellular space"/>
    <property type="evidence" value="ECO:0007669"/>
    <property type="project" value="TreeGrafter"/>
</dbReference>
<reference evidence="8" key="3">
    <citation type="submission" date="2025-09" db="UniProtKB">
        <authorList>
            <consortium name="Ensembl"/>
        </authorList>
    </citation>
    <scope>IDENTIFICATION</scope>
</reference>
<dbReference type="OMA" id="MGIHNIR"/>
<dbReference type="Proteomes" id="UP000265080">
    <property type="component" value="Chromosome 2"/>
</dbReference>
<reference evidence="8" key="2">
    <citation type="submission" date="2025-08" db="UniProtKB">
        <authorList>
            <consortium name="Ensembl"/>
        </authorList>
    </citation>
    <scope>IDENTIFICATION</scope>
</reference>
<dbReference type="Ensembl" id="ENSAPET00000023357.1">
    <property type="protein sequence ID" value="ENSAPEP00000022757.1"/>
    <property type="gene ID" value="ENSAPEG00000016203.1"/>
</dbReference>
<evidence type="ECO:0000256" key="5">
    <source>
        <dbReference type="PROSITE-ProRule" id="PRU00302"/>
    </source>
</evidence>
<dbReference type="Pfam" id="PF00084">
    <property type="entry name" value="Sushi"/>
    <property type="match status" value="2"/>
</dbReference>
<evidence type="ECO:0000256" key="6">
    <source>
        <dbReference type="SAM" id="SignalP"/>
    </source>
</evidence>